<reference evidence="7" key="2">
    <citation type="submission" date="2021-08" db="EMBL/GenBank/DDBJ databases">
        <authorList>
            <person name="Tani A."/>
            <person name="Ola A."/>
            <person name="Ogura Y."/>
            <person name="Katsura K."/>
            <person name="Hayashi T."/>
        </authorList>
    </citation>
    <scope>NUCLEOTIDE SEQUENCE</scope>
    <source>
        <strain evidence="7">KCTC 52305</strain>
    </source>
</reference>
<dbReference type="CDD" id="cd06662">
    <property type="entry name" value="SURF1"/>
    <property type="match status" value="1"/>
</dbReference>
<dbReference type="EMBL" id="BPQH01000023">
    <property type="protein sequence ID" value="GJD52956.1"/>
    <property type="molecule type" value="Genomic_DNA"/>
</dbReference>
<comment type="subcellular location">
    <subcellularLocation>
        <location evidence="6">Cell membrane</location>
        <topology evidence="6">Multi-pass membrane protein</topology>
    </subcellularLocation>
    <subcellularLocation>
        <location evidence="1">Membrane</location>
    </subcellularLocation>
</comment>
<evidence type="ECO:0000256" key="1">
    <source>
        <dbReference type="ARBA" id="ARBA00004370"/>
    </source>
</evidence>
<comment type="similarity">
    <text evidence="2 6">Belongs to the SURF1 family.</text>
</comment>
<name>A0ABQ4R855_9HYPH</name>
<evidence type="ECO:0000256" key="2">
    <source>
        <dbReference type="ARBA" id="ARBA00007165"/>
    </source>
</evidence>
<keyword evidence="4 6" id="KW-1133">Transmembrane helix</keyword>
<dbReference type="RefSeq" id="WP_407068136.1">
    <property type="nucleotide sequence ID" value="NZ_BPQH01000023.1"/>
</dbReference>
<dbReference type="Proteomes" id="UP001055167">
    <property type="component" value="Unassembled WGS sequence"/>
</dbReference>
<organism evidence="7 8">
    <name type="scientific">Methylobacterium crusticola</name>
    <dbReference type="NCBI Taxonomy" id="1697972"/>
    <lineage>
        <taxon>Bacteria</taxon>
        <taxon>Pseudomonadati</taxon>
        <taxon>Pseudomonadota</taxon>
        <taxon>Alphaproteobacteria</taxon>
        <taxon>Hyphomicrobiales</taxon>
        <taxon>Methylobacteriaceae</taxon>
        <taxon>Methylobacterium</taxon>
    </lineage>
</organism>
<keyword evidence="3 6" id="KW-0812">Transmembrane</keyword>
<keyword evidence="6" id="KW-1003">Cell membrane</keyword>
<evidence type="ECO:0000313" key="8">
    <source>
        <dbReference type="Proteomes" id="UP001055167"/>
    </source>
</evidence>
<proteinExistence type="inferred from homology"/>
<dbReference type="PANTHER" id="PTHR23427">
    <property type="entry name" value="SURFEIT LOCUS PROTEIN"/>
    <property type="match status" value="1"/>
</dbReference>
<evidence type="ECO:0000256" key="3">
    <source>
        <dbReference type="ARBA" id="ARBA00022692"/>
    </source>
</evidence>
<evidence type="ECO:0000256" key="5">
    <source>
        <dbReference type="ARBA" id="ARBA00023136"/>
    </source>
</evidence>
<dbReference type="InterPro" id="IPR002994">
    <property type="entry name" value="Surf1/Shy1"/>
</dbReference>
<protein>
    <recommendedName>
        <fullName evidence="6">SURF1-like protein</fullName>
    </recommendedName>
</protein>
<evidence type="ECO:0000256" key="4">
    <source>
        <dbReference type="ARBA" id="ARBA00022989"/>
    </source>
</evidence>
<gene>
    <name evidence="7" type="ORF">OPKNFCMD_5724</name>
</gene>
<keyword evidence="8" id="KW-1185">Reference proteome</keyword>
<evidence type="ECO:0000313" key="7">
    <source>
        <dbReference type="EMBL" id="GJD52956.1"/>
    </source>
</evidence>
<comment type="caution">
    <text evidence="6">Lacks conserved residue(s) required for the propagation of feature annotation.</text>
</comment>
<feature type="transmembrane region" description="Helical" evidence="6">
    <location>
        <begin position="211"/>
        <end position="233"/>
    </location>
</feature>
<evidence type="ECO:0000256" key="6">
    <source>
        <dbReference type="RuleBase" id="RU363076"/>
    </source>
</evidence>
<accession>A0ABQ4R855</accession>
<sequence>MTGRRVAALVAFDLAAILLVAGLVALAAWQVHRRAWKLDLIARVEARVRASPAPAPGPARWAAVSVAADEYRRVAAAGTWLEDRSTFVQAVTALGGGSWVMTPLARDDGTTILVNRGFVPDQARDPAAWRARDGQPVAVTGLLRLSEPGGGFLRANDAAAERWFSRDVAAIAASRGLTRVAPYFIDLERGPGEGSLPVPGLTVVAFSNNHLVYALTWGVLALMAAAGAVAVTLDQIRPGRGTRALAGCAADGG</sequence>
<comment type="caution">
    <text evidence="7">The sequence shown here is derived from an EMBL/GenBank/DDBJ whole genome shotgun (WGS) entry which is preliminary data.</text>
</comment>
<dbReference type="InterPro" id="IPR045214">
    <property type="entry name" value="Surf1/Surf4"/>
</dbReference>
<reference evidence="7" key="1">
    <citation type="journal article" date="2021" name="Front. Microbiol.">
        <title>Comprehensive Comparative Genomics and Phenotyping of Methylobacterium Species.</title>
        <authorList>
            <person name="Alessa O."/>
            <person name="Ogura Y."/>
            <person name="Fujitani Y."/>
            <person name="Takami H."/>
            <person name="Hayashi T."/>
            <person name="Sahin N."/>
            <person name="Tani A."/>
        </authorList>
    </citation>
    <scope>NUCLEOTIDE SEQUENCE</scope>
    <source>
        <strain evidence="7">KCTC 52305</strain>
    </source>
</reference>
<keyword evidence="5 6" id="KW-0472">Membrane</keyword>
<dbReference type="PROSITE" id="PS50895">
    <property type="entry name" value="SURF1"/>
    <property type="match status" value="1"/>
</dbReference>
<dbReference type="PANTHER" id="PTHR23427:SF2">
    <property type="entry name" value="SURFEIT LOCUS PROTEIN 1"/>
    <property type="match status" value="1"/>
</dbReference>
<dbReference type="Pfam" id="PF02104">
    <property type="entry name" value="SURF1"/>
    <property type="match status" value="1"/>
</dbReference>